<keyword evidence="3 6" id="KW-0067">ATP-binding</keyword>
<evidence type="ECO:0000313" key="8">
    <source>
        <dbReference type="Proteomes" id="UP000006001"/>
    </source>
</evidence>
<dbReference type="PROSITE" id="PS01215">
    <property type="entry name" value="MRP"/>
    <property type="match status" value="1"/>
</dbReference>
<comment type="similarity">
    <text evidence="6">Belongs to the Mrp/NBP35 ATP-binding proteins family.</text>
</comment>
<dbReference type="InterPro" id="IPR000808">
    <property type="entry name" value="Mrp-like_CS"/>
</dbReference>
<dbReference type="AlphaFoldDB" id="D0WFI9"/>
<evidence type="ECO:0000256" key="2">
    <source>
        <dbReference type="ARBA" id="ARBA00022741"/>
    </source>
</evidence>
<evidence type="ECO:0000313" key="7">
    <source>
        <dbReference type="EMBL" id="EEZ61252.1"/>
    </source>
</evidence>
<dbReference type="SUPFAM" id="SSF52540">
    <property type="entry name" value="P-loop containing nucleoside triphosphate hydrolases"/>
    <property type="match status" value="1"/>
</dbReference>
<keyword evidence="5 6" id="KW-0411">Iron-sulfur</keyword>
<reference evidence="7" key="1">
    <citation type="submission" date="2009-10" db="EMBL/GenBank/DDBJ databases">
        <authorList>
            <person name="Weinstock G."/>
            <person name="Sodergren E."/>
            <person name="Clifton S."/>
            <person name="Fulton L."/>
            <person name="Fulton B."/>
            <person name="Courtney L."/>
            <person name="Fronick C."/>
            <person name="Harrison M."/>
            <person name="Strong C."/>
            <person name="Farmer C."/>
            <person name="Delahaunty K."/>
            <person name="Markovic C."/>
            <person name="Hall O."/>
            <person name="Minx P."/>
            <person name="Tomlinson C."/>
            <person name="Mitreva M."/>
            <person name="Nelson J."/>
            <person name="Hou S."/>
            <person name="Wollam A."/>
            <person name="Pepin K.H."/>
            <person name="Johnson M."/>
            <person name="Bhonagiri V."/>
            <person name="Nash W.E."/>
            <person name="Warren W."/>
            <person name="Chinwalla A."/>
            <person name="Mardis E.R."/>
            <person name="Wilson R.K."/>
        </authorList>
    </citation>
    <scope>NUCLEOTIDE SEQUENCE [LARGE SCALE GENOMIC DNA]</scope>
    <source>
        <strain evidence="7">ATCC 700122</strain>
    </source>
</reference>
<comment type="caution">
    <text evidence="7">The sequence shown here is derived from an EMBL/GenBank/DDBJ whole genome shotgun (WGS) entry which is preliminary data.</text>
</comment>
<keyword evidence="4 6" id="KW-0408">Iron</keyword>
<dbReference type="STRING" id="649764.HMPREF0762_00587"/>
<dbReference type="GO" id="GO:0016226">
    <property type="term" value="P:iron-sulfur cluster assembly"/>
    <property type="evidence" value="ECO:0007669"/>
    <property type="project" value="InterPro"/>
</dbReference>
<dbReference type="HOGENOM" id="CLU_024839_0_2_11"/>
<evidence type="ECO:0000256" key="4">
    <source>
        <dbReference type="ARBA" id="ARBA00023004"/>
    </source>
</evidence>
<keyword evidence="1 6" id="KW-0479">Metal-binding</keyword>
<keyword evidence="2 6" id="KW-0547">Nucleotide-binding</keyword>
<dbReference type="InterPro" id="IPR033756">
    <property type="entry name" value="YlxH/NBP35"/>
</dbReference>
<name>D0WFI9_SLAES</name>
<dbReference type="PANTHER" id="PTHR42961:SF2">
    <property type="entry name" value="IRON-SULFUR PROTEIN NUBPL"/>
    <property type="match status" value="1"/>
</dbReference>
<dbReference type="CDD" id="cd02037">
    <property type="entry name" value="Mrp_NBP35"/>
    <property type="match status" value="1"/>
</dbReference>
<gene>
    <name evidence="7" type="ORF">HMPREF0762_00587</name>
</gene>
<sequence>MSEESNETPNPETCGHECSGCASASSCSSRAPEKLKPNAVSSIDHVVGIVSGKGGVGKTLATCLLASELHKKGMSVGILDADVTGPSIPKSFGVKGPLRGTETGINPGMSKEGIEIVSTNLMLPEEDMAVAWRGPVLSGIINQFFSEVNWGHLDYLLVDMPPGTSDAFLTVFQSLPVEKIITVSTPQELVAMIVGKAVNLAGEMNIPVVGLIENMSYYLCPHCGERLGIYGDSKAEEVARRYDIPTWATLPIDTRFAQLVDAGDIVSYELDGALDSIIEAI</sequence>
<dbReference type="EMBL" id="ACUX02000006">
    <property type="protein sequence ID" value="EEZ61252.1"/>
    <property type="molecule type" value="Genomic_DNA"/>
</dbReference>
<comment type="subunit">
    <text evidence="6">Homodimer.</text>
</comment>
<dbReference type="PANTHER" id="PTHR42961">
    <property type="entry name" value="IRON-SULFUR PROTEIN NUBPL"/>
    <property type="match status" value="1"/>
</dbReference>
<dbReference type="GO" id="GO:0005524">
    <property type="term" value="F:ATP binding"/>
    <property type="evidence" value="ECO:0007669"/>
    <property type="project" value="UniProtKB-UniRule"/>
</dbReference>
<organism evidence="7 8">
    <name type="scientific">Slackia exigua (strain ATCC 700122 / DSM 15923 / CIP 105133 / JCM 11022 / KCTC 5966 / S-7)</name>
    <dbReference type="NCBI Taxonomy" id="649764"/>
    <lineage>
        <taxon>Bacteria</taxon>
        <taxon>Bacillati</taxon>
        <taxon>Actinomycetota</taxon>
        <taxon>Coriobacteriia</taxon>
        <taxon>Eggerthellales</taxon>
        <taxon>Eggerthellaceae</taxon>
        <taxon>Slackia</taxon>
    </lineage>
</organism>
<protein>
    <recommendedName>
        <fullName evidence="6">Iron-sulfur cluster carrier protein</fullName>
    </recommendedName>
</protein>
<dbReference type="GO" id="GO:0140663">
    <property type="term" value="F:ATP-dependent FeS chaperone activity"/>
    <property type="evidence" value="ECO:0007669"/>
    <property type="project" value="InterPro"/>
</dbReference>
<dbReference type="InterPro" id="IPR019591">
    <property type="entry name" value="Mrp/NBP35_ATP-bd"/>
</dbReference>
<dbReference type="GO" id="GO:0016887">
    <property type="term" value="F:ATP hydrolysis activity"/>
    <property type="evidence" value="ECO:0007669"/>
    <property type="project" value="UniProtKB-UniRule"/>
</dbReference>
<keyword evidence="6" id="KW-0378">Hydrolase</keyword>
<evidence type="ECO:0000256" key="6">
    <source>
        <dbReference type="HAMAP-Rule" id="MF_02040"/>
    </source>
</evidence>
<dbReference type="Pfam" id="PF10609">
    <property type="entry name" value="ParA"/>
    <property type="match status" value="1"/>
</dbReference>
<dbReference type="Proteomes" id="UP000006001">
    <property type="component" value="Unassembled WGS sequence"/>
</dbReference>
<keyword evidence="8" id="KW-1185">Reference proteome</keyword>
<dbReference type="Gene3D" id="3.40.50.300">
    <property type="entry name" value="P-loop containing nucleotide triphosphate hydrolases"/>
    <property type="match status" value="1"/>
</dbReference>
<evidence type="ECO:0000256" key="5">
    <source>
        <dbReference type="ARBA" id="ARBA00023014"/>
    </source>
</evidence>
<feature type="binding site" evidence="6">
    <location>
        <begin position="52"/>
        <end position="59"/>
    </location>
    <ligand>
        <name>ATP</name>
        <dbReference type="ChEBI" id="CHEBI:30616"/>
    </ligand>
</feature>
<evidence type="ECO:0000256" key="1">
    <source>
        <dbReference type="ARBA" id="ARBA00022723"/>
    </source>
</evidence>
<evidence type="ECO:0000256" key="3">
    <source>
        <dbReference type="ARBA" id="ARBA00022840"/>
    </source>
</evidence>
<dbReference type="HAMAP" id="MF_02040">
    <property type="entry name" value="Mrp_NBP35"/>
    <property type="match status" value="1"/>
</dbReference>
<dbReference type="FunFam" id="3.40.50.300:FF:001119">
    <property type="entry name" value="Iron-sulfur cluster carrier protein"/>
    <property type="match status" value="1"/>
</dbReference>
<dbReference type="eggNOG" id="COG0489">
    <property type="taxonomic scope" value="Bacteria"/>
</dbReference>
<dbReference type="InterPro" id="IPR027417">
    <property type="entry name" value="P-loop_NTPase"/>
</dbReference>
<accession>D0WFI9</accession>
<dbReference type="OrthoDB" id="9809679at2"/>
<dbReference type="RefSeq" id="WP_006361832.1">
    <property type="nucleotide sequence ID" value="NZ_GG700630.1"/>
</dbReference>
<dbReference type="InterPro" id="IPR044304">
    <property type="entry name" value="NUBPL-like"/>
</dbReference>
<comment type="function">
    <text evidence="6">Binds and transfers iron-sulfur (Fe-S) clusters to target apoproteins. Can hydrolyze ATP.</text>
</comment>
<dbReference type="GO" id="GO:0046872">
    <property type="term" value="F:metal ion binding"/>
    <property type="evidence" value="ECO:0007669"/>
    <property type="project" value="UniProtKB-KW"/>
</dbReference>
<proteinExistence type="inferred from homology"/>
<dbReference type="GO" id="GO:0051539">
    <property type="term" value="F:4 iron, 4 sulfur cluster binding"/>
    <property type="evidence" value="ECO:0007669"/>
    <property type="project" value="TreeGrafter"/>
</dbReference>
<dbReference type="GeneID" id="85007202"/>